<evidence type="ECO:0000256" key="5">
    <source>
        <dbReference type="SAM" id="Phobius"/>
    </source>
</evidence>
<keyword evidence="5" id="KW-0812">Transmembrane</keyword>
<dbReference type="InParanoid" id="D2VA72"/>
<feature type="domain" description="Tectonic-1-3" evidence="6">
    <location>
        <begin position="401"/>
        <end position="569"/>
    </location>
</feature>
<dbReference type="EMBL" id="GG738859">
    <property type="protein sequence ID" value="EFC46257.1"/>
    <property type="molecule type" value="Genomic_DNA"/>
</dbReference>
<feature type="transmembrane region" description="Helical" evidence="5">
    <location>
        <begin position="609"/>
        <end position="627"/>
    </location>
</feature>
<reference evidence="8 9" key="1">
    <citation type="journal article" date="2010" name="Cell">
        <title>The genome of Naegleria gruberi illuminates early eukaryotic versatility.</title>
        <authorList>
            <person name="Fritz-Laylin L.K."/>
            <person name="Prochnik S.E."/>
            <person name="Ginger M.L."/>
            <person name="Dacks J.B."/>
            <person name="Carpenter M.L."/>
            <person name="Field M.C."/>
            <person name="Kuo A."/>
            <person name="Paredez A."/>
            <person name="Chapman J."/>
            <person name="Pham J."/>
            <person name="Shu S."/>
            <person name="Neupane R."/>
            <person name="Cipriano M."/>
            <person name="Mancuso J."/>
            <person name="Tu H."/>
            <person name="Salamov A."/>
            <person name="Lindquist E."/>
            <person name="Shapiro H."/>
            <person name="Lucas S."/>
            <person name="Grigoriev I.V."/>
            <person name="Cande W.Z."/>
            <person name="Fulton C."/>
            <person name="Rokhsar D.S."/>
            <person name="Dawson S.C."/>
        </authorList>
    </citation>
    <scope>NUCLEOTIDE SEQUENCE [LARGE SCALE GENOMIC DNA]</scope>
    <source>
        <strain evidence="8 9">NEG-M</strain>
    </source>
</reference>
<feature type="transmembrane region" description="Helical" evidence="5">
    <location>
        <begin position="12"/>
        <end position="30"/>
    </location>
</feature>
<dbReference type="OMA" id="LNGAQIC"/>
<dbReference type="OrthoDB" id="2104337at2759"/>
<evidence type="ECO:0000313" key="9">
    <source>
        <dbReference type="Proteomes" id="UP000006671"/>
    </source>
</evidence>
<dbReference type="GO" id="GO:0030030">
    <property type="term" value="P:cell projection organization"/>
    <property type="evidence" value="ECO:0007669"/>
    <property type="project" value="UniProtKB-KW"/>
</dbReference>
<dbReference type="RefSeq" id="XP_002679001.1">
    <property type="nucleotide sequence ID" value="XM_002678955.1"/>
</dbReference>
<evidence type="ECO:0000256" key="2">
    <source>
        <dbReference type="ARBA" id="ARBA00022729"/>
    </source>
</evidence>
<dbReference type="KEGG" id="ngr:NAEGRDRAFT_65759"/>
<name>D2VA72_NAEGR</name>
<evidence type="ECO:0000256" key="3">
    <source>
        <dbReference type="ARBA" id="ARBA00022794"/>
    </source>
</evidence>
<dbReference type="PANTHER" id="PTHR14611">
    <property type="entry name" value="TECTONIC FAMILY MEMBER"/>
    <property type="match status" value="1"/>
</dbReference>
<evidence type="ECO:0000256" key="1">
    <source>
        <dbReference type="ARBA" id="ARBA00007633"/>
    </source>
</evidence>
<accession>D2VA72</accession>
<sequence>MQQQHYSYKQQQFGILILLILFIINLVGTVKSQTNSTDTIDYVVNWDNVPTTAPTVTNPQQKSFGSCVCDVTLNQCDVNCCCDPDCAYSIVENSFSKCLVPYTKKDFNYLCVQKTLVTFSNLNNLKISTKEVVQDAGTPLFCVYFEAASVDGLYYAVVSDLDATSIKKVFEKYEALTTYRTSYTQKYIYDVAAVKTNTRVTIFQDGDKIPYTISAPSSNTSQVTTVSYFTLHRSSNSDVCEKTFVKFMRNNGKENKCSWIPSTLEDFRTKCLGDFSVSSFVSNYFSYGAAPDSYSQYIKVELLEMISVSSSGAETVLSTIPTTTYASQTCTNAVIGAKYYFVFTSSGSISKAYVTLRVKTLVNPSFVELKSQVNYINGTISDFRQGVIKPKSGNPGYIRKKPVLAGYMVTNSVKNAIYQHYLGLTAPTGYDCSSKSSILFDVDAVFSCSFTYTLSQLKAACLSNTFSQLESNATYVGRYGNADYTNTNDWVAIVEDSKPSSTWDELTQTCNNIAAGIEYQIVISKSGSVQNEQWKVQGIQRSRYSLTWTFSGDNTKTNTFWIETRVKYVRTENQETIQKNYPAPNFLPFLPEDVFYPFSLLLSSSSQPYHLISLLPFLLVSIVSILVL</sequence>
<dbReference type="PANTHER" id="PTHR14611:SF2">
    <property type="entry name" value="TECTONIC"/>
    <property type="match status" value="1"/>
</dbReference>
<evidence type="ECO:0000313" key="8">
    <source>
        <dbReference type="EMBL" id="EFC46257.1"/>
    </source>
</evidence>
<organism evidence="9">
    <name type="scientific">Naegleria gruberi</name>
    <name type="common">Amoeba</name>
    <dbReference type="NCBI Taxonomy" id="5762"/>
    <lineage>
        <taxon>Eukaryota</taxon>
        <taxon>Discoba</taxon>
        <taxon>Heterolobosea</taxon>
        <taxon>Tetramitia</taxon>
        <taxon>Eutetramitia</taxon>
        <taxon>Vahlkampfiidae</taxon>
        <taxon>Naegleria</taxon>
    </lineage>
</organism>
<proteinExistence type="inferred from homology"/>
<protein>
    <submittedName>
        <fullName evidence="8">Uncharacterized protein FM153</fullName>
    </submittedName>
</protein>
<dbReference type="Pfam" id="PF25752">
    <property type="entry name" value="DUF1619_N"/>
    <property type="match status" value="1"/>
</dbReference>
<keyword evidence="4" id="KW-0325">Glycoprotein</keyword>
<keyword evidence="5" id="KW-1133">Transmembrane helix</keyword>
<dbReference type="Pfam" id="PF07773">
    <property type="entry name" value="TCTN_DUF1619"/>
    <property type="match status" value="1"/>
</dbReference>
<keyword evidence="9" id="KW-1185">Reference proteome</keyword>
<feature type="domain" description="Tectonic-1-3 N-terminal" evidence="7">
    <location>
        <begin position="48"/>
        <end position="149"/>
    </location>
</feature>
<dbReference type="AlphaFoldDB" id="D2VA72"/>
<dbReference type="GeneID" id="8859496"/>
<keyword evidence="3" id="KW-0970">Cilium biogenesis/degradation</keyword>
<comment type="similarity">
    <text evidence="1">Belongs to the tectonic family.</text>
</comment>
<dbReference type="InterPro" id="IPR040354">
    <property type="entry name" value="TCTN1-3"/>
</dbReference>
<keyword evidence="5" id="KW-0472">Membrane</keyword>
<dbReference type="Proteomes" id="UP000006671">
    <property type="component" value="Unassembled WGS sequence"/>
</dbReference>
<evidence type="ECO:0000259" key="7">
    <source>
        <dbReference type="Pfam" id="PF25752"/>
    </source>
</evidence>
<dbReference type="STRING" id="5762.D2VA72"/>
<keyword evidence="2" id="KW-0732">Signal</keyword>
<dbReference type="InterPro" id="IPR011677">
    <property type="entry name" value="TCTN1-3_dom"/>
</dbReference>
<evidence type="ECO:0000259" key="6">
    <source>
        <dbReference type="Pfam" id="PF07773"/>
    </source>
</evidence>
<dbReference type="VEuPathDB" id="AmoebaDB:NAEGRDRAFT_65759"/>
<gene>
    <name evidence="8" type="primary">FM153</name>
    <name evidence="8" type="ORF">NAEGRDRAFT_65759</name>
</gene>
<dbReference type="InterPro" id="IPR057724">
    <property type="entry name" value="TCTN1-3_N"/>
</dbReference>
<evidence type="ECO:0000256" key="4">
    <source>
        <dbReference type="ARBA" id="ARBA00023180"/>
    </source>
</evidence>